<dbReference type="Pfam" id="PF01738">
    <property type="entry name" value="DLH"/>
    <property type="match status" value="1"/>
</dbReference>
<accession>A0A399RM95</accession>
<dbReference type="PROSITE" id="PS51257">
    <property type="entry name" value="PROKAR_LIPOPROTEIN"/>
    <property type="match status" value="1"/>
</dbReference>
<evidence type="ECO:0000313" key="2">
    <source>
        <dbReference type="EMBL" id="RIJ31107.1"/>
    </source>
</evidence>
<dbReference type="SUPFAM" id="SSF53474">
    <property type="entry name" value="alpha/beta-Hydrolases"/>
    <property type="match status" value="1"/>
</dbReference>
<proteinExistence type="predicted"/>
<dbReference type="OrthoDB" id="9789573at2"/>
<gene>
    <name evidence="2" type="ORF">D1222_02245</name>
</gene>
<dbReference type="InterPro" id="IPR029058">
    <property type="entry name" value="AB_hydrolase_fold"/>
</dbReference>
<dbReference type="EMBL" id="QWGA01000003">
    <property type="protein sequence ID" value="RIJ31107.1"/>
    <property type="molecule type" value="Genomic_DNA"/>
</dbReference>
<evidence type="ECO:0000313" key="3">
    <source>
        <dbReference type="Proteomes" id="UP000265845"/>
    </source>
</evidence>
<sequence length="252" mass="26976">MRSGFRVTFALLFMAACETRPPATLSPQDFVFEHFDPAGPAESVVVLAPGCGGVSDRAHTQPMRPLARRLAESGQHVVIADYESAYGMRNTCNGGARLEDVAEAIRLAAAQGTKQAGGSDTLPVSLVGWSLGGSGVFLAGDRTGADRIAALYPDCSPFASLSHNIQYLVLIGEEDRLTPLSECDAIRAMSEQNGARWVVYPGVYHGFDYKAFRGGQSVQANAFSEGFVAVDYDEDAAIDAHDRIVSFLDRLP</sequence>
<dbReference type="Gene3D" id="3.40.50.1820">
    <property type="entry name" value="alpha/beta hydrolase"/>
    <property type="match status" value="1"/>
</dbReference>
<dbReference type="Proteomes" id="UP000265845">
    <property type="component" value="Unassembled WGS sequence"/>
</dbReference>
<dbReference type="AlphaFoldDB" id="A0A399RM95"/>
<evidence type="ECO:0000259" key="1">
    <source>
        <dbReference type="Pfam" id="PF01738"/>
    </source>
</evidence>
<dbReference type="InterPro" id="IPR002925">
    <property type="entry name" value="Dienelactn_hydro"/>
</dbReference>
<reference evidence="2 3" key="1">
    <citation type="submission" date="2018-08" db="EMBL/GenBank/DDBJ databases">
        <title>Henriciella mobilis sp. nov., isolated from seawater.</title>
        <authorList>
            <person name="Cheng H."/>
            <person name="Wu Y.-H."/>
            <person name="Xu X.-W."/>
            <person name="Guo L.-L."/>
        </authorList>
    </citation>
    <scope>NUCLEOTIDE SEQUENCE [LARGE SCALE GENOMIC DNA]</scope>
    <source>
        <strain evidence="2 3">CCUG67844</strain>
    </source>
</reference>
<organism evidence="2 3">
    <name type="scientific">Henriciella algicola</name>
    <dbReference type="NCBI Taxonomy" id="1608422"/>
    <lineage>
        <taxon>Bacteria</taxon>
        <taxon>Pseudomonadati</taxon>
        <taxon>Pseudomonadota</taxon>
        <taxon>Alphaproteobacteria</taxon>
        <taxon>Hyphomonadales</taxon>
        <taxon>Hyphomonadaceae</taxon>
        <taxon>Henriciella</taxon>
    </lineage>
</organism>
<protein>
    <recommendedName>
        <fullName evidence="1">Dienelactone hydrolase domain-containing protein</fullName>
    </recommendedName>
</protein>
<comment type="caution">
    <text evidence="2">The sequence shown here is derived from an EMBL/GenBank/DDBJ whole genome shotgun (WGS) entry which is preliminary data.</text>
</comment>
<dbReference type="GO" id="GO:0016787">
    <property type="term" value="F:hydrolase activity"/>
    <property type="evidence" value="ECO:0007669"/>
    <property type="project" value="InterPro"/>
</dbReference>
<feature type="domain" description="Dienelactone hydrolase" evidence="1">
    <location>
        <begin position="35"/>
        <end position="249"/>
    </location>
</feature>
<name>A0A399RM95_9PROT</name>
<keyword evidence="3" id="KW-1185">Reference proteome</keyword>